<dbReference type="PANTHER" id="PTHR30386:SF28">
    <property type="entry name" value="EXPORTED PROTEIN"/>
    <property type="match status" value="1"/>
</dbReference>
<dbReference type="Gene3D" id="2.40.30.170">
    <property type="match status" value="1"/>
</dbReference>
<keyword evidence="1" id="KW-0472">Membrane</keyword>
<keyword evidence="1" id="KW-0812">Transmembrane</keyword>
<dbReference type="EMBL" id="MORL01000010">
    <property type="protein sequence ID" value="OIN57773.1"/>
    <property type="molecule type" value="Genomic_DNA"/>
</dbReference>
<evidence type="ECO:0000256" key="1">
    <source>
        <dbReference type="SAM" id="Phobius"/>
    </source>
</evidence>
<dbReference type="InterPro" id="IPR058982">
    <property type="entry name" value="Beta-barrel_AprE"/>
</dbReference>
<dbReference type="PRINTS" id="PR01490">
    <property type="entry name" value="RTXTOXIND"/>
</dbReference>
<dbReference type="PANTHER" id="PTHR30386">
    <property type="entry name" value="MEMBRANE FUSION SUBUNIT OF EMRAB-TOLC MULTIDRUG EFFLUX PUMP"/>
    <property type="match status" value="1"/>
</dbReference>
<dbReference type="Pfam" id="PF26002">
    <property type="entry name" value="Beta-barrel_AprE"/>
    <property type="match status" value="1"/>
</dbReference>
<dbReference type="AlphaFoldDB" id="A0A1S2VGB6"/>
<proteinExistence type="predicted"/>
<evidence type="ECO:0000313" key="4">
    <source>
        <dbReference type="Proteomes" id="UP000181790"/>
    </source>
</evidence>
<name>A0A1S2VGB6_9BACT</name>
<feature type="domain" description="AprE-like beta-barrel" evidence="2">
    <location>
        <begin position="333"/>
        <end position="413"/>
    </location>
</feature>
<organism evidence="3 4">
    <name type="scientific">Arsenicibacter rosenii</name>
    <dbReference type="NCBI Taxonomy" id="1750698"/>
    <lineage>
        <taxon>Bacteria</taxon>
        <taxon>Pseudomonadati</taxon>
        <taxon>Bacteroidota</taxon>
        <taxon>Cytophagia</taxon>
        <taxon>Cytophagales</taxon>
        <taxon>Spirosomataceae</taxon>
        <taxon>Arsenicibacter</taxon>
    </lineage>
</organism>
<comment type="caution">
    <text evidence="3">The sequence shown here is derived from an EMBL/GenBank/DDBJ whole genome shotgun (WGS) entry which is preliminary data.</text>
</comment>
<reference evidence="3 4" key="1">
    <citation type="submission" date="2016-10" db="EMBL/GenBank/DDBJ databases">
        <title>Arsenicibacter rosenii gen. nov., sp. nov., an efficient arsenic-methylating bacterium isolated from an arsenic-contaminated paddy soil.</title>
        <authorList>
            <person name="Huang K."/>
        </authorList>
    </citation>
    <scope>NUCLEOTIDE SEQUENCE [LARGE SCALE GENOMIC DNA]</scope>
    <source>
        <strain evidence="3 4">SM-1</strain>
    </source>
</reference>
<sequence>MAKPPEPPPAAVELRSPDVNEVLSKPPAWLVRWGITVLAFVLLVLGGVAYWVEYPDLVKATLKVVATQWPKSVIVRTEGRLMRLLVREQQPVKAGQQLAFLESTANTADVLTLDQVVDSLIGLEQRGQIQEMIRNPLPSFFQLGELQQSYQTFQETSVRANALTTSGVYAQKRAVLQNDLQQLMALAVNNNAQIQLYEHDLALTEAELKSQERLMKQGYVSQNDYRQMLSRYLSKKQTVAQARNTSHNHQMSKNQKQQELVELDRTVREQRNTMLQSLHTLKSQLEAWKQRFVVVAPTNGRVSFLTPLQEGQSVKAGQELLYVLPAGAGYTGEMYVGEYNFGKVRQGQPVIVKFKSYPYQEFGIVTGRVLAIGDIPRDSLWRVSVQFPQGLRTSAGRQLPFRNGMMASAEIITEEVSLLERFFYDLRKLIR</sequence>
<feature type="transmembrane region" description="Helical" evidence="1">
    <location>
        <begin position="30"/>
        <end position="52"/>
    </location>
</feature>
<keyword evidence="1" id="KW-1133">Transmembrane helix</keyword>
<evidence type="ECO:0000313" key="3">
    <source>
        <dbReference type="EMBL" id="OIN57773.1"/>
    </source>
</evidence>
<evidence type="ECO:0000259" key="2">
    <source>
        <dbReference type="Pfam" id="PF26002"/>
    </source>
</evidence>
<dbReference type="InterPro" id="IPR050739">
    <property type="entry name" value="MFP"/>
</dbReference>
<dbReference type="Proteomes" id="UP000181790">
    <property type="component" value="Unassembled WGS sequence"/>
</dbReference>
<gene>
    <name evidence="3" type="ORF">BLX24_18375</name>
</gene>
<protein>
    <submittedName>
        <fullName evidence="3">Secretion protein HlyD</fullName>
    </submittedName>
</protein>
<accession>A0A1S2VGB6</accession>
<keyword evidence="4" id="KW-1185">Reference proteome</keyword>